<feature type="region of interest" description="Disordered" evidence="1">
    <location>
        <begin position="43"/>
        <end position="73"/>
    </location>
</feature>
<accession>A0A2H0UPF8</accession>
<sequence length="131" mass="14629">MLGQNSLESQIAQLETQLAEKKGELLNPENRTTEREMLREVIKSHGGTQESGLNLNSPTPSQASASVSRDVTDEDQKKIDDLVLHSFSHGIASSISMAQSYGDAFLLDKLHDRLVDEYYEKLVQARKIMPE</sequence>
<reference evidence="3" key="1">
    <citation type="submission" date="2017-09" db="EMBL/GenBank/DDBJ databases">
        <title>Depth-based differentiation of microbial function through sediment-hosted aquifers and enrichment of novel symbionts in the deep terrestrial subsurface.</title>
        <authorList>
            <person name="Probst A.J."/>
            <person name="Ladd B."/>
            <person name="Jarett J.K."/>
            <person name="Geller-Mcgrath D.E."/>
            <person name="Sieber C.M.K."/>
            <person name="Emerson J.B."/>
            <person name="Anantharaman K."/>
            <person name="Thomas B.C."/>
            <person name="Malmstrom R."/>
            <person name="Stieglmeier M."/>
            <person name="Klingl A."/>
            <person name="Woyke T."/>
            <person name="Ryan C.M."/>
            <person name="Banfield J.F."/>
        </authorList>
    </citation>
    <scope>NUCLEOTIDE SEQUENCE [LARGE SCALE GENOMIC DNA]</scope>
</reference>
<dbReference type="AlphaFoldDB" id="A0A2H0UPF8"/>
<dbReference type="EMBL" id="PFBC01000002">
    <property type="protein sequence ID" value="PIR88278.1"/>
    <property type="molecule type" value="Genomic_DNA"/>
</dbReference>
<evidence type="ECO:0000313" key="2">
    <source>
        <dbReference type="EMBL" id="PIR88278.1"/>
    </source>
</evidence>
<gene>
    <name evidence="2" type="ORF">COU10_00070</name>
</gene>
<protein>
    <submittedName>
        <fullName evidence="2">Uncharacterized protein</fullName>
    </submittedName>
</protein>
<evidence type="ECO:0000313" key="3">
    <source>
        <dbReference type="Proteomes" id="UP000230903"/>
    </source>
</evidence>
<comment type="caution">
    <text evidence="2">The sequence shown here is derived from an EMBL/GenBank/DDBJ whole genome shotgun (WGS) entry which is preliminary data.</text>
</comment>
<organism evidence="2 3">
    <name type="scientific">Candidatus Harrisonbacteria bacterium CG10_big_fil_rev_8_21_14_0_10_45_28</name>
    <dbReference type="NCBI Taxonomy" id="1974586"/>
    <lineage>
        <taxon>Bacteria</taxon>
        <taxon>Candidatus Harrisoniibacteriota</taxon>
    </lineage>
</organism>
<feature type="compositionally biased region" description="Polar residues" evidence="1">
    <location>
        <begin position="46"/>
        <end position="69"/>
    </location>
</feature>
<evidence type="ECO:0000256" key="1">
    <source>
        <dbReference type="SAM" id="MobiDB-lite"/>
    </source>
</evidence>
<proteinExistence type="predicted"/>
<name>A0A2H0UPF8_9BACT</name>
<dbReference type="Proteomes" id="UP000230903">
    <property type="component" value="Unassembled WGS sequence"/>
</dbReference>